<reference evidence="3 4" key="1">
    <citation type="submission" date="2019-02" db="EMBL/GenBank/DDBJ databases">
        <title>Bacterial novel species Mucilaginibacter sp. 17JY9-4 isolated from soil.</title>
        <authorList>
            <person name="Jung H.-Y."/>
        </authorList>
    </citation>
    <scope>NUCLEOTIDE SEQUENCE [LARGE SCALE GENOMIC DNA]</scope>
    <source>
        <strain evidence="3 4">17JY9-4</strain>
    </source>
</reference>
<proteinExistence type="predicted"/>
<dbReference type="SUPFAM" id="SSF56784">
    <property type="entry name" value="HAD-like"/>
    <property type="match status" value="1"/>
</dbReference>
<dbReference type="InterPro" id="IPR036412">
    <property type="entry name" value="HAD-like_sf"/>
</dbReference>
<organism evidence="3 4">
    <name type="scientific">Mucilaginibacter terrigena</name>
    <dbReference type="NCBI Taxonomy" id="2492395"/>
    <lineage>
        <taxon>Bacteria</taxon>
        <taxon>Pseudomonadati</taxon>
        <taxon>Bacteroidota</taxon>
        <taxon>Sphingobacteriia</taxon>
        <taxon>Sphingobacteriales</taxon>
        <taxon>Sphingobacteriaceae</taxon>
        <taxon>Mucilaginibacter</taxon>
    </lineage>
</organism>
<keyword evidence="1 3" id="KW-0378">Hydrolase</keyword>
<comment type="caution">
    <text evidence="3">The sequence shown here is derived from an EMBL/GenBank/DDBJ whole genome shotgun (WGS) entry which is preliminary data.</text>
</comment>
<keyword evidence="2" id="KW-0460">Magnesium</keyword>
<dbReference type="EMBL" id="SEWG01000002">
    <property type="protein sequence ID" value="RYU91367.1"/>
    <property type="molecule type" value="Genomic_DNA"/>
</dbReference>
<evidence type="ECO:0000256" key="1">
    <source>
        <dbReference type="ARBA" id="ARBA00022801"/>
    </source>
</evidence>
<dbReference type="Proteomes" id="UP000293331">
    <property type="component" value="Unassembled WGS sequence"/>
</dbReference>
<dbReference type="OrthoDB" id="7059729at2"/>
<sequence>MKRVLILDLDNTIYPVSSIAHHLFGKLFKLIDENLGEEDRQAANRAKEELTRRPYQHVADEFGFSAQLKEQGMAMLRNIRFEEPMFPYPEYSLLRQIPIDKFLVTTGFTKLQMSKVEMLNITADFKQVYVVDPEQSTQTKKDIFQKIMKENGYAVNDVLVIGDDPQSEIKAAIELDIDTFLFDPMDKYTNAGVTYHARDYRDVAEIVMK</sequence>
<dbReference type="Gene3D" id="3.40.50.1000">
    <property type="entry name" value="HAD superfamily/HAD-like"/>
    <property type="match status" value="1"/>
</dbReference>
<gene>
    <name evidence="3" type="ORF">EWM62_05350</name>
</gene>
<dbReference type="GO" id="GO:0016787">
    <property type="term" value="F:hydrolase activity"/>
    <property type="evidence" value="ECO:0007669"/>
    <property type="project" value="UniProtKB-KW"/>
</dbReference>
<evidence type="ECO:0000313" key="3">
    <source>
        <dbReference type="EMBL" id="RYU91367.1"/>
    </source>
</evidence>
<dbReference type="Pfam" id="PF00702">
    <property type="entry name" value="Hydrolase"/>
    <property type="match status" value="1"/>
</dbReference>
<dbReference type="Gene3D" id="1.10.150.520">
    <property type="match status" value="1"/>
</dbReference>
<dbReference type="AlphaFoldDB" id="A0A4Q5LPN8"/>
<dbReference type="InterPro" id="IPR023214">
    <property type="entry name" value="HAD_sf"/>
</dbReference>
<dbReference type="InterPro" id="IPR051400">
    <property type="entry name" value="HAD-like_hydrolase"/>
</dbReference>
<evidence type="ECO:0000313" key="4">
    <source>
        <dbReference type="Proteomes" id="UP000293331"/>
    </source>
</evidence>
<dbReference type="SFLD" id="SFLDS00003">
    <property type="entry name" value="Haloacid_Dehalogenase"/>
    <property type="match status" value="1"/>
</dbReference>
<name>A0A4Q5LPN8_9SPHI</name>
<evidence type="ECO:0000256" key="2">
    <source>
        <dbReference type="ARBA" id="ARBA00022842"/>
    </source>
</evidence>
<keyword evidence="4" id="KW-1185">Reference proteome</keyword>
<dbReference type="SFLD" id="SFLDG01129">
    <property type="entry name" value="C1.5:_HAD__Beta-PGM__Phosphata"/>
    <property type="match status" value="1"/>
</dbReference>
<dbReference type="PANTHER" id="PTHR46470">
    <property type="entry name" value="N-ACYLNEURAMINATE-9-PHOSPHATASE"/>
    <property type="match status" value="1"/>
</dbReference>
<accession>A0A4Q5LPN8</accession>
<protein>
    <submittedName>
        <fullName evidence="3">HAD family hydrolase</fullName>
    </submittedName>
</protein>
<dbReference type="RefSeq" id="WP_129875626.1">
    <property type="nucleotide sequence ID" value="NZ_SEWG01000002.1"/>
</dbReference>